<reference evidence="1" key="1">
    <citation type="journal article" date="2021" name="Proc. Natl. Acad. Sci. U.S.A.">
        <title>A Catalog of Tens of Thousands of Viruses from Human Metagenomes Reveals Hidden Associations with Chronic Diseases.</title>
        <authorList>
            <person name="Tisza M.J."/>
            <person name="Buck C.B."/>
        </authorList>
    </citation>
    <scope>NUCLEOTIDE SEQUENCE</scope>
    <source>
        <strain evidence="1">Ctzto35</strain>
    </source>
</reference>
<name>A0A8S5MJ43_9CAUD</name>
<sequence length="33" mass="3969">MPASVLRNARRLFYFPPLKKAVHLQWKLEVDML</sequence>
<protein>
    <submittedName>
        <fullName evidence="1">Uncharacterized protein</fullName>
    </submittedName>
</protein>
<dbReference type="EMBL" id="BK014914">
    <property type="protein sequence ID" value="DAD82260.1"/>
    <property type="molecule type" value="Genomic_DNA"/>
</dbReference>
<proteinExistence type="predicted"/>
<evidence type="ECO:0000313" key="1">
    <source>
        <dbReference type="EMBL" id="DAD82260.1"/>
    </source>
</evidence>
<organism evidence="1">
    <name type="scientific">Siphoviridae sp. ctzto35</name>
    <dbReference type="NCBI Taxonomy" id="2826533"/>
    <lineage>
        <taxon>Viruses</taxon>
        <taxon>Duplodnaviria</taxon>
        <taxon>Heunggongvirae</taxon>
        <taxon>Uroviricota</taxon>
        <taxon>Caudoviricetes</taxon>
    </lineage>
</organism>
<accession>A0A8S5MJ43</accession>